<sequence>MFSLPYVIRRVFLTSFKSDRFISLTAANNTSAFMKRQKKIDPELAKLREMRKRRKLEKEIRLMQKHSKKPKPVEEMTIDIKSAKTINERIRPKAELSEEEIDNRAIALKAYARSRNHLMLMDDAWIRISIEKQEKALQELKKLSPSLYKAAIEPDPDLDNAVEFNGPSLTPPIKNFIPPDGDYIDTTRSWT</sequence>
<dbReference type="GO" id="GO:0005840">
    <property type="term" value="C:ribosome"/>
    <property type="evidence" value="ECO:0007669"/>
    <property type="project" value="UniProtKB-KW"/>
</dbReference>
<evidence type="ECO:0000256" key="4">
    <source>
        <dbReference type="ARBA" id="ARBA00022980"/>
    </source>
</evidence>
<keyword evidence="6" id="KW-0687">Ribonucleoprotein</keyword>
<dbReference type="PANTHER" id="PTHR13359:SF2">
    <property type="entry name" value="LARGE RIBOSOMAL SUBUNIT PROTEIN ML40"/>
    <property type="match status" value="1"/>
</dbReference>
<dbReference type="FunFam" id="6.10.250.3440:FF:000001">
    <property type="entry name" value="Mitochondrial ribosomal protein L40"/>
    <property type="match status" value="1"/>
</dbReference>
<name>A0ABD6EXL7_9BILA</name>
<comment type="caution">
    <text evidence="9">The sequence shown here is derived from an EMBL/GenBank/DDBJ whole genome shotgun (WGS) entry which is preliminary data.</text>
</comment>
<organism evidence="9 10">
    <name type="scientific">Gnathostoma spinigerum</name>
    <dbReference type="NCBI Taxonomy" id="75299"/>
    <lineage>
        <taxon>Eukaryota</taxon>
        <taxon>Metazoa</taxon>
        <taxon>Ecdysozoa</taxon>
        <taxon>Nematoda</taxon>
        <taxon>Chromadorea</taxon>
        <taxon>Rhabditida</taxon>
        <taxon>Spirurina</taxon>
        <taxon>Gnathostomatomorpha</taxon>
        <taxon>Gnathostomatoidea</taxon>
        <taxon>Gnathostomatidae</taxon>
        <taxon>Gnathostoma</taxon>
    </lineage>
</organism>
<accession>A0ABD6EXL7</accession>
<evidence type="ECO:0000256" key="1">
    <source>
        <dbReference type="ARBA" id="ARBA00004173"/>
    </source>
</evidence>
<evidence type="ECO:0000256" key="5">
    <source>
        <dbReference type="ARBA" id="ARBA00023128"/>
    </source>
</evidence>
<keyword evidence="3" id="KW-0809">Transit peptide</keyword>
<reference evidence="9 10" key="1">
    <citation type="submission" date="2024-08" db="EMBL/GenBank/DDBJ databases">
        <title>Gnathostoma spinigerum genome.</title>
        <authorList>
            <person name="Gonzalez-Bertolin B."/>
            <person name="Monzon S."/>
            <person name="Zaballos A."/>
            <person name="Jimenez P."/>
            <person name="Dekumyoy P."/>
            <person name="Varona S."/>
            <person name="Cuesta I."/>
            <person name="Sumanam S."/>
            <person name="Adisakwattana P."/>
            <person name="Gasser R.B."/>
            <person name="Hernandez-Gonzalez A."/>
            <person name="Young N.D."/>
            <person name="Perteguer M.J."/>
        </authorList>
    </citation>
    <scope>NUCLEOTIDE SEQUENCE [LARGE SCALE GENOMIC DNA]</scope>
    <source>
        <strain evidence="9">AL3</strain>
        <tissue evidence="9">Liver</tissue>
    </source>
</reference>
<dbReference type="Gene3D" id="6.10.250.3440">
    <property type="match status" value="1"/>
</dbReference>
<dbReference type="AlphaFoldDB" id="A0ABD6EXL7"/>
<dbReference type="EMBL" id="JBGFUD010008794">
    <property type="protein sequence ID" value="MFH4982226.1"/>
    <property type="molecule type" value="Genomic_DNA"/>
</dbReference>
<dbReference type="Proteomes" id="UP001608902">
    <property type="component" value="Unassembled WGS sequence"/>
</dbReference>
<gene>
    <name evidence="9" type="ORF">AB6A40_008935</name>
</gene>
<proteinExistence type="inferred from homology"/>
<keyword evidence="4" id="KW-0689">Ribosomal protein</keyword>
<evidence type="ECO:0000256" key="2">
    <source>
        <dbReference type="ARBA" id="ARBA00009360"/>
    </source>
</evidence>
<evidence type="ECO:0000256" key="8">
    <source>
        <dbReference type="ARBA" id="ARBA00083752"/>
    </source>
</evidence>
<keyword evidence="10" id="KW-1185">Reference proteome</keyword>
<keyword evidence="5" id="KW-0496">Mitochondrion</keyword>
<comment type="subcellular location">
    <subcellularLocation>
        <location evidence="1">Mitochondrion</location>
    </subcellularLocation>
</comment>
<evidence type="ECO:0000256" key="3">
    <source>
        <dbReference type="ARBA" id="ARBA00022946"/>
    </source>
</evidence>
<evidence type="ECO:0000256" key="7">
    <source>
        <dbReference type="ARBA" id="ARBA00035192"/>
    </source>
</evidence>
<dbReference type="InterPro" id="IPR019192">
    <property type="entry name" value="Ribosomal_mL40"/>
</dbReference>
<dbReference type="Pfam" id="PF09812">
    <property type="entry name" value="MRP-L28"/>
    <property type="match status" value="1"/>
</dbReference>
<evidence type="ECO:0000313" key="10">
    <source>
        <dbReference type="Proteomes" id="UP001608902"/>
    </source>
</evidence>
<dbReference type="InterPro" id="IPR039145">
    <property type="entry name" value="Ribosomal_mL40_metazoa/plant"/>
</dbReference>
<dbReference type="PANTHER" id="PTHR13359">
    <property type="entry name" value="39S RIBOSOMAL PROTEIN L40, MITOCHONDRIAL"/>
    <property type="match status" value="1"/>
</dbReference>
<dbReference type="GO" id="GO:1990904">
    <property type="term" value="C:ribonucleoprotein complex"/>
    <property type="evidence" value="ECO:0007669"/>
    <property type="project" value="UniProtKB-KW"/>
</dbReference>
<dbReference type="GO" id="GO:0005739">
    <property type="term" value="C:mitochondrion"/>
    <property type="evidence" value="ECO:0007669"/>
    <property type="project" value="UniProtKB-SubCell"/>
</dbReference>
<comment type="similarity">
    <text evidence="2">Belongs to the mitochondrion-specific ribosomal protein mL40 family.</text>
</comment>
<evidence type="ECO:0000313" key="9">
    <source>
        <dbReference type="EMBL" id="MFH4982226.1"/>
    </source>
</evidence>
<protein>
    <recommendedName>
        <fullName evidence="7">Large ribosomal subunit protein mL40</fullName>
    </recommendedName>
    <alternativeName>
        <fullName evidence="8">39S ribosomal protein L40, mitochondrial</fullName>
    </alternativeName>
</protein>
<evidence type="ECO:0000256" key="6">
    <source>
        <dbReference type="ARBA" id="ARBA00023274"/>
    </source>
</evidence>